<dbReference type="AlphaFoldDB" id="A0A0D2K625"/>
<dbReference type="SUPFAM" id="SSF51182">
    <property type="entry name" value="RmlC-like cupins"/>
    <property type="match status" value="1"/>
</dbReference>
<proteinExistence type="predicted"/>
<name>A0A0D2K625_9CHLO</name>
<reference evidence="1 2" key="1">
    <citation type="journal article" date="2013" name="BMC Genomics">
        <title>Reconstruction of the lipid metabolism for the microalga Monoraphidium neglectum from its genome sequence reveals characteristics suitable for biofuel production.</title>
        <authorList>
            <person name="Bogen C."/>
            <person name="Al-Dilaimi A."/>
            <person name="Albersmeier A."/>
            <person name="Wichmann J."/>
            <person name="Grundmann M."/>
            <person name="Rupp O."/>
            <person name="Lauersen K.J."/>
            <person name="Blifernez-Klassen O."/>
            <person name="Kalinowski J."/>
            <person name="Goesmann A."/>
            <person name="Mussgnug J.H."/>
            <person name="Kruse O."/>
        </authorList>
    </citation>
    <scope>NUCLEOTIDE SEQUENCE [LARGE SCALE GENOMIC DNA]</scope>
    <source>
        <strain evidence="1 2">SAG 48.87</strain>
    </source>
</reference>
<dbReference type="STRING" id="145388.A0A0D2K625"/>
<evidence type="ECO:0008006" key="3">
    <source>
        <dbReference type="Google" id="ProtNLM"/>
    </source>
</evidence>
<dbReference type="RefSeq" id="XP_013890618.1">
    <property type="nucleotide sequence ID" value="XM_014035164.1"/>
</dbReference>
<dbReference type="InterPro" id="IPR011051">
    <property type="entry name" value="RmlC_Cupin_sf"/>
</dbReference>
<dbReference type="EMBL" id="KK106498">
    <property type="protein sequence ID" value="KIY91598.1"/>
    <property type="molecule type" value="Genomic_DNA"/>
</dbReference>
<dbReference type="GeneID" id="25734119"/>
<organism evidence="1 2">
    <name type="scientific">Monoraphidium neglectum</name>
    <dbReference type="NCBI Taxonomy" id="145388"/>
    <lineage>
        <taxon>Eukaryota</taxon>
        <taxon>Viridiplantae</taxon>
        <taxon>Chlorophyta</taxon>
        <taxon>core chlorophytes</taxon>
        <taxon>Chlorophyceae</taxon>
        <taxon>CS clade</taxon>
        <taxon>Sphaeropleales</taxon>
        <taxon>Selenastraceae</taxon>
        <taxon>Monoraphidium</taxon>
    </lineage>
</organism>
<protein>
    <recommendedName>
        <fullName evidence="3">Mannose-6-phosphate isomerase</fullName>
    </recommendedName>
</protein>
<dbReference type="Gene3D" id="2.60.120.10">
    <property type="entry name" value="Jelly Rolls"/>
    <property type="match status" value="1"/>
</dbReference>
<dbReference type="KEGG" id="mng:MNEG_16367"/>
<evidence type="ECO:0000313" key="2">
    <source>
        <dbReference type="Proteomes" id="UP000054498"/>
    </source>
</evidence>
<keyword evidence="2" id="KW-1185">Reference proteome</keyword>
<dbReference type="Proteomes" id="UP000054498">
    <property type="component" value="Unassembled WGS sequence"/>
</dbReference>
<gene>
    <name evidence="1" type="ORF">MNEG_16367</name>
</gene>
<evidence type="ECO:0000313" key="1">
    <source>
        <dbReference type="EMBL" id="KIY91598.1"/>
    </source>
</evidence>
<dbReference type="OrthoDB" id="10507947at2759"/>
<sequence length="116" mass="11486">MVFRPPFEEFEIQLVEVPAGETVPAPTNPGPLLLLVTRGAGSAAASGGAAASSKLLAQAELRRGSVAFVPAGTTIKYTASGAGDLQVWAAAVNAKVFAPATAEEAAAAAEPALVAA</sequence>
<dbReference type="InterPro" id="IPR014710">
    <property type="entry name" value="RmlC-like_jellyroll"/>
</dbReference>
<accession>A0A0D2K625</accession>